<feature type="transmembrane region" description="Helical" evidence="7">
    <location>
        <begin position="113"/>
        <end position="138"/>
    </location>
</feature>
<dbReference type="AlphaFoldDB" id="A0AAF0CP51"/>
<dbReference type="GO" id="GO:0017038">
    <property type="term" value="P:protein import"/>
    <property type="evidence" value="ECO:0007669"/>
    <property type="project" value="TreeGrafter"/>
</dbReference>
<feature type="transmembrane region" description="Helical" evidence="7">
    <location>
        <begin position="12"/>
        <end position="31"/>
    </location>
</feature>
<dbReference type="Proteomes" id="UP001218638">
    <property type="component" value="Chromosome"/>
</dbReference>
<keyword evidence="10" id="KW-1185">Reference proteome</keyword>
<accession>A0AAF0CP51</accession>
<comment type="subcellular location">
    <subcellularLocation>
        <location evidence="1">Cell membrane</location>
        <topology evidence="1">Multi-pass membrane protein</topology>
    </subcellularLocation>
    <subcellularLocation>
        <location evidence="6">Membrane</location>
        <topology evidence="6">Multi-pass membrane protein</topology>
    </subcellularLocation>
</comment>
<evidence type="ECO:0000313" key="10">
    <source>
        <dbReference type="Proteomes" id="UP001218638"/>
    </source>
</evidence>
<keyword evidence="3 7" id="KW-0812">Transmembrane</keyword>
<evidence type="ECO:0000256" key="4">
    <source>
        <dbReference type="ARBA" id="ARBA00022989"/>
    </source>
</evidence>
<name>A0AAF0CP51_9BACT</name>
<feature type="transmembrane region" description="Helical" evidence="7">
    <location>
        <begin position="158"/>
        <end position="181"/>
    </location>
</feature>
<reference evidence="9" key="1">
    <citation type="submission" date="2023-03" db="EMBL/GenBank/DDBJ databases">
        <title>Lomoglobus Profundus gen. nov., sp. nov., a novel member of the phylum Verrucomicrobia, isolated from deep-marine sediment of South China Sea.</title>
        <authorList>
            <person name="Ahmad T."/>
            <person name="Ishaq S.E."/>
            <person name="Wang F."/>
        </authorList>
    </citation>
    <scope>NUCLEOTIDE SEQUENCE</scope>
    <source>
        <strain evidence="9">LMO-M01</strain>
    </source>
</reference>
<gene>
    <name evidence="9" type="ORF">PXH66_01890</name>
</gene>
<keyword evidence="6" id="KW-0813">Transport</keyword>
<dbReference type="RefSeq" id="WP_330930132.1">
    <property type="nucleotide sequence ID" value="NZ_CP119075.1"/>
</dbReference>
<keyword evidence="4 7" id="KW-1133">Transmembrane helix</keyword>
<dbReference type="PANTHER" id="PTHR30625:SF17">
    <property type="entry name" value="TOLQ-RELATED"/>
    <property type="match status" value="1"/>
</dbReference>
<evidence type="ECO:0000256" key="1">
    <source>
        <dbReference type="ARBA" id="ARBA00004651"/>
    </source>
</evidence>
<evidence type="ECO:0000256" key="2">
    <source>
        <dbReference type="ARBA" id="ARBA00022475"/>
    </source>
</evidence>
<comment type="similarity">
    <text evidence="6">Belongs to the exbB/tolQ family.</text>
</comment>
<evidence type="ECO:0000256" key="6">
    <source>
        <dbReference type="RuleBase" id="RU004057"/>
    </source>
</evidence>
<dbReference type="InterPro" id="IPR050790">
    <property type="entry name" value="ExbB/TolQ_transport"/>
</dbReference>
<dbReference type="EMBL" id="CP119075">
    <property type="protein sequence ID" value="WED65601.1"/>
    <property type="molecule type" value="Genomic_DNA"/>
</dbReference>
<sequence length="227" mass="24623">MGDFEFSLLARGGPMMIVLLVMAVVGLVLFVERTLYLHRGQIRSTAFVDGIKNILGKRRVLEALTVCEETPGPVAAVVKAALMHVHDDELKMRFAVQEAGVVEIPALERRLGAIAAIAQVAPLVGLLGTVLGMATTFYTFMTGGTEYATASALSDGMWQALLVTIGSLTIAIPAHLGYHFLHGRVRAIVRDIEWAGNEIMRYLQTEYRETGEAEGNARPAPETDLES</sequence>
<proteinExistence type="inferred from homology"/>
<dbReference type="InterPro" id="IPR002898">
    <property type="entry name" value="MotA_ExbB_proton_chnl"/>
</dbReference>
<evidence type="ECO:0000256" key="5">
    <source>
        <dbReference type="ARBA" id="ARBA00023136"/>
    </source>
</evidence>
<dbReference type="GO" id="GO:0005886">
    <property type="term" value="C:plasma membrane"/>
    <property type="evidence" value="ECO:0007669"/>
    <property type="project" value="UniProtKB-SubCell"/>
</dbReference>
<feature type="domain" description="MotA/TolQ/ExbB proton channel" evidence="8">
    <location>
        <begin position="73"/>
        <end position="193"/>
    </location>
</feature>
<evidence type="ECO:0000313" key="9">
    <source>
        <dbReference type="EMBL" id="WED65601.1"/>
    </source>
</evidence>
<dbReference type="Pfam" id="PF01618">
    <property type="entry name" value="MotA_ExbB"/>
    <property type="match status" value="1"/>
</dbReference>
<protein>
    <submittedName>
        <fullName evidence="9">MotA/TolQ/ExbB proton channel family protein</fullName>
    </submittedName>
</protein>
<evidence type="ECO:0000256" key="7">
    <source>
        <dbReference type="SAM" id="Phobius"/>
    </source>
</evidence>
<dbReference type="KEGG" id="slom:PXH66_01890"/>
<evidence type="ECO:0000259" key="8">
    <source>
        <dbReference type="Pfam" id="PF01618"/>
    </source>
</evidence>
<dbReference type="PANTHER" id="PTHR30625">
    <property type="entry name" value="PROTEIN TOLQ"/>
    <property type="match status" value="1"/>
</dbReference>
<keyword evidence="2" id="KW-1003">Cell membrane</keyword>
<organism evidence="9 10">
    <name type="scientific">Synoicihabitans lomoniglobus</name>
    <dbReference type="NCBI Taxonomy" id="2909285"/>
    <lineage>
        <taxon>Bacteria</taxon>
        <taxon>Pseudomonadati</taxon>
        <taxon>Verrucomicrobiota</taxon>
        <taxon>Opitutia</taxon>
        <taxon>Opitutales</taxon>
        <taxon>Opitutaceae</taxon>
        <taxon>Synoicihabitans</taxon>
    </lineage>
</organism>
<keyword evidence="6" id="KW-0653">Protein transport</keyword>
<evidence type="ECO:0000256" key="3">
    <source>
        <dbReference type="ARBA" id="ARBA00022692"/>
    </source>
</evidence>
<keyword evidence="5 7" id="KW-0472">Membrane</keyword>